<feature type="transmembrane region" description="Helical" evidence="1">
    <location>
        <begin position="653"/>
        <end position="673"/>
    </location>
</feature>
<feature type="transmembrane region" description="Helical" evidence="1">
    <location>
        <begin position="393"/>
        <end position="411"/>
    </location>
</feature>
<feature type="transmembrane region" description="Helical" evidence="1">
    <location>
        <begin position="306"/>
        <end position="324"/>
    </location>
</feature>
<feature type="transmembrane region" description="Helical" evidence="1">
    <location>
        <begin position="503"/>
        <end position="526"/>
    </location>
</feature>
<evidence type="ECO:0000256" key="1">
    <source>
        <dbReference type="SAM" id="Phobius"/>
    </source>
</evidence>
<dbReference type="RefSeq" id="WP_273612643.1">
    <property type="nucleotide sequence ID" value="NZ_CP117416.1"/>
</dbReference>
<evidence type="ECO:0008006" key="4">
    <source>
        <dbReference type="Google" id="ProtNLM"/>
    </source>
</evidence>
<keyword evidence="1" id="KW-0812">Transmembrane</keyword>
<keyword evidence="1" id="KW-0472">Membrane</keyword>
<feature type="transmembrane region" description="Helical" evidence="1">
    <location>
        <begin position="100"/>
        <end position="118"/>
    </location>
</feature>
<dbReference type="AlphaFoldDB" id="A0AAX3LXL7"/>
<evidence type="ECO:0000313" key="2">
    <source>
        <dbReference type="EMBL" id="WCT54096.1"/>
    </source>
</evidence>
<protein>
    <recommendedName>
        <fullName evidence="4">Type II secretion system protein GspF domain-containing protein</fullName>
    </recommendedName>
</protein>
<keyword evidence="1" id="KW-1133">Transmembrane helix</keyword>
<proteinExistence type="predicted"/>
<feature type="transmembrane region" description="Helical" evidence="1">
    <location>
        <begin position="267"/>
        <end position="286"/>
    </location>
</feature>
<name>A0AAX3LXL7_9BACL</name>
<accession>A0AAX3LXL7</accession>
<keyword evidence="3" id="KW-1185">Reference proteome</keyword>
<dbReference type="EMBL" id="CP117416">
    <property type="protein sequence ID" value="WCT54096.1"/>
    <property type="molecule type" value="Genomic_DNA"/>
</dbReference>
<gene>
    <name evidence="2" type="ORF">PQ456_12870</name>
</gene>
<feature type="transmembrane region" description="Helical" evidence="1">
    <location>
        <begin position="124"/>
        <end position="145"/>
    </location>
</feature>
<feature type="transmembrane region" description="Helical" evidence="1">
    <location>
        <begin position="6"/>
        <end position="25"/>
    </location>
</feature>
<organism evidence="2 3">
    <name type="scientific">Paenibacillus kyungheensis</name>
    <dbReference type="NCBI Taxonomy" id="1452732"/>
    <lineage>
        <taxon>Bacteria</taxon>
        <taxon>Bacillati</taxon>
        <taxon>Bacillota</taxon>
        <taxon>Bacilli</taxon>
        <taxon>Bacillales</taxon>
        <taxon>Paenibacillaceae</taxon>
        <taxon>Paenibacillus</taxon>
    </lineage>
</organism>
<reference evidence="2 3" key="1">
    <citation type="submission" date="2023-02" db="EMBL/GenBank/DDBJ databases">
        <title>Genome sequence of Paenibacillus kyungheensis KACC 18744.</title>
        <authorList>
            <person name="Kim S."/>
            <person name="Heo J."/>
            <person name="Kwon S.-W."/>
        </authorList>
    </citation>
    <scope>NUCLEOTIDE SEQUENCE [LARGE SCALE GENOMIC DNA]</scope>
    <source>
        <strain evidence="2 3">KACC 18744</strain>
    </source>
</reference>
<dbReference type="KEGG" id="pka:PQ456_12870"/>
<sequence>MSIKHLLIAVLIICAVGMAVVILLYRIQHNRSRHLTAMMPSEKNQDLRKKWQAWHYQTLQQSYMVAMKIPLLGHYVLRIRKRLTSIHAYEEWELRRRTMAVTWMIIGILGGSIVILIIRNPDPLFFIMLCIAAVVLNSMFIEAYAGRLERRLLRQMVDLLADVRHHYHRHGMVDESLYEAAEYAAPEIALHANLIVEALTDQHPEERLEQYYETAPNRFLKAFAGISGMVMEYGDKVRQDGSMYLRGLSNLTKEIHLEILRRDKLDYLLKSLNIIVLVPIFFTNPIEQWARSNFPAMDDFYTSKLGFIARIFIFILILISYLLLQKLQTYDETTYRAGKDYRSWEQMLLKWKWFSKIVFLASAGENPLHKYRLDKLLNDVNARITVEWLQVRRLVLCILCFGITLSAGIILHQQAKEMILYAPVKNDMLFGSMSIDEQKNAEELATLDRQIMMSVGLSSKVTYEQIATQVNNSGKFRDQEQINITTDRILLKLKAYDTEYFRWWELLIALLTSFIAYQVPVWMLYFQKKARSMDMKHEVYQFHTVISMLSGMDRMSVEVILEWMNRFAVIFKLPLQKCLLHYEHGPEDALEQLKDEVSFPEFGKLVDKLHLAVDKIPIPQAFDDLESDMSYYFEQRRQEYEKMIETKATWGKMIGFTPMYALIFLYLVLPLIGMSFSQMEVYYDQIQRI</sequence>
<evidence type="ECO:0000313" key="3">
    <source>
        <dbReference type="Proteomes" id="UP001220509"/>
    </source>
</evidence>
<dbReference type="Proteomes" id="UP001220509">
    <property type="component" value="Chromosome"/>
</dbReference>